<organism evidence="7 8">
    <name type="scientific">Candidatus Daviesbacteria bacterium GW2011_GWA2_40_9</name>
    <dbReference type="NCBI Taxonomy" id="1618424"/>
    <lineage>
        <taxon>Bacteria</taxon>
        <taxon>Candidatus Daviesiibacteriota</taxon>
    </lineage>
</organism>
<feature type="transmembrane region" description="Helical" evidence="5">
    <location>
        <begin position="61"/>
        <end position="87"/>
    </location>
</feature>
<dbReference type="GO" id="GO:0009403">
    <property type="term" value="P:toxin biosynthetic process"/>
    <property type="evidence" value="ECO:0007669"/>
    <property type="project" value="InterPro"/>
</dbReference>
<dbReference type="InterPro" id="IPR003825">
    <property type="entry name" value="Colicin-V_CvpA"/>
</dbReference>
<evidence type="ECO:0000256" key="1">
    <source>
        <dbReference type="ARBA" id="ARBA00004141"/>
    </source>
</evidence>
<evidence type="ECO:0000259" key="6">
    <source>
        <dbReference type="Pfam" id="PF00188"/>
    </source>
</evidence>
<gene>
    <name evidence="7" type="ORF">UU29_C0008G0035</name>
</gene>
<dbReference type="GO" id="GO:0016020">
    <property type="term" value="C:membrane"/>
    <property type="evidence" value="ECO:0007669"/>
    <property type="project" value="UniProtKB-SubCell"/>
</dbReference>
<evidence type="ECO:0000256" key="3">
    <source>
        <dbReference type="ARBA" id="ARBA00022989"/>
    </source>
</evidence>
<proteinExistence type="predicted"/>
<feature type="domain" description="SCP" evidence="6">
    <location>
        <begin position="201"/>
        <end position="315"/>
    </location>
</feature>
<feature type="transmembrane region" description="Helical" evidence="5">
    <location>
        <begin position="107"/>
        <end position="127"/>
    </location>
</feature>
<evidence type="ECO:0000256" key="4">
    <source>
        <dbReference type="ARBA" id="ARBA00023136"/>
    </source>
</evidence>
<keyword evidence="3 5" id="KW-1133">Transmembrane helix</keyword>
<dbReference type="PANTHER" id="PTHR31157">
    <property type="entry name" value="SCP DOMAIN-CONTAINING PROTEIN"/>
    <property type="match status" value="1"/>
</dbReference>
<dbReference type="CDD" id="cd05379">
    <property type="entry name" value="CAP_bacterial"/>
    <property type="match status" value="1"/>
</dbReference>
<dbReference type="InterPro" id="IPR035940">
    <property type="entry name" value="CAP_sf"/>
</dbReference>
<evidence type="ECO:0000313" key="8">
    <source>
        <dbReference type="Proteomes" id="UP000034601"/>
    </source>
</evidence>
<reference evidence="7 8" key="1">
    <citation type="journal article" date="2015" name="Nature">
        <title>rRNA introns, odd ribosomes, and small enigmatic genomes across a large radiation of phyla.</title>
        <authorList>
            <person name="Brown C.T."/>
            <person name="Hug L.A."/>
            <person name="Thomas B.C."/>
            <person name="Sharon I."/>
            <person name="Castelle C.J."/>
            <person name="Singh A."/>
            <person name="Wilkins M.J."/>
            <person name="Williams K.H."/>
            <person name="Banfield J.F."/>
        </authorList>
    </citation>
    <scope>NUCLEOTIDE SEQUENCE [LARGE SCALE GENOMIC DNA]</scope>
</reference>
<dbReference type="SUPFAM" id="SSF55797">
    <property type="entry name" value="PR-1-like"/>
    <property type="match status" value="1"/>
</dbReference>
<dbReference type="EMBL" id="LCAB01000008">
    <property type="protein sequence ID" value="KKR82926.1"/>
    <property type="molecule type" value="Genomic_DNA"/>
</dbReference>
<accession>A0A0G0U6U6</accession>
<keyword evidence="2 5" id="KW-0812">Transmembrane</keyword>
<dbReference type="Pfam" id="PF02674">
    <property type="entry name" value="Colicin_V"/>
    <property type="match status" value="1"/>
</dbReference>
<evidence type="ECO:0000256" key="5">
    <source>
        <dbReference type="SAM" id="Phobius"/>
    </source>
</evidence>
<comment type="subcellular location">
    <subcellularLocation>
        <location evidence="1">Membrane</location>
        <topology evidence="1">Multi-pass membrane protein</topology>
    </subcellularLocation>
</comment>
<keyword evidence="4 5" id="KW-0472">Membrane</keyword>
<protein>
    <submittedName>
        <fullName evidence="7">Membrane protein</fullName>
    </submittedName>
</protein>
<dbReference type="Pfam" id="PF00188">
    <property type="entry name" value="CAP"/>
    <property type="match status" value="1"/>
</dbReference>
<dbReference type="Proteomes" id="UP000034601">
    <property type="component" value="Unassembled WGS sequence"/>
</dbReference>
<name>A0A0G0U6U6_9BACT</name>
<dbReference type="InterPro" id="IPR014044">
    <property type="entry name" value="CAP_dom"/>
</dbReference>
<evidence type="ECO:0000313" key="7">
    <source>
        <dbReference type="EMBL" id="KKR82926.1"/>
    </source>
</evidence>
<evidence type="ECO:0000256" key="2">
    <source>
        <dbReference type="ARBA" id="ARBA00022692"/>
    </source>
</evidence>
<dbReference type="PANTHER" id="PTHR31157:SF1">
    <property type="entry name" value="SCP DOMAIN-CONTAINING PROTEIN"/>
    <property type="match status" value="1"/>
</dbReference>
<comment type="caution">
    <text evidence="7">The sequence shown here is derived from an EMBL/GenBank/DDBJ whole genome shotgun (WGS) entry which is preliminary data.</text>
</comment>
<dbReference type="AlphaFoldDB" id="A0A0G0U6U6"/>
<dbReference type="Gene3D" id="3.40.33.10">
    <property type="entry name" value="CAP"/>
    <property type="match status" value="1"/>
</dbReference>
<sequence length="317" mass="35232">MNWVDLLIFGVLIFFILDGWGKPFIFELMDLGGFVLSLLLSLKYYNLAASQLENLFSLPHSFANAVGFIVAWYFLEIVFFISVRLAFHHLKTKLKLPADHFFSIFPAVARGLVFVSILLVLVATFPVKPQIKKEVHNSFLGSAILSETYRLEVPLKGVFGGLVSDTLSFLTIKPRSNQRLALGFQTTDFTYDSQAEMAMVALVNSERVKVGLKVLIFDTSLREVGRSHSADMLTKGYFSHYSPEGEDVSDRASQRGIDYSVIGENLAYAPSLQLAHQGLMNSPGHRANILSADYSKIGIGVANASDFGYMFTQVFSD</sequence>